<dbReference type="Proteomes" id="UP000054279">
    <property type="component" value="Unassembled WGS sequence"/>
</dbReference>
<evidence type="ECO:0000313" key="1">
    <source>
        <dbReference type="EMBL" id="KIJ47992.1"/>
    </source>
</evidence>
<dbReference type="SUPFAM" id="SSF52540">
    <property type="entry name" value="P-loop containing nucleoside triphosphate hydrolases"/>
    <property type="match status" value="1"/>
</dbReference>
<dbReference type="HOGENOM" id="CLU_2456210_0_0_1"/>
<dbReference type="Pfam" id="PF17784">
    <property type="entry name" value="Sulfotransfer_4"/>
    <property type="match status" value="1"/>
</dbReference>
<dbReference type="InterPro" id="IPR027417">
    <property type="entry name" value="P-loop_NTPase"/>
</dbReference>
<proteinExistence type="predicted"/>
<evidence type="ECO:0000313" key="2">
    <source>
        <dbReference type="Proteomes" id="UP000054279"/>
    </source>
</evidence>
<dbReference type="AlphaFoldDB" id="A0A0C9VW53"/>
<organism evidence="1 2">
    <name type="scientific">Sphaerobolus stellatus (strain SS14)</name>
    <dbReference type="NCBI Taxonomy" id="990650"/>
    <lineage>
        <taxon>Eukaryota</taxon>
        <taxon>Fungi</taxon>
        <taxon>Dikarya</taxon>
        <taxon>Basidiomycota</taxon>
        <taxon>Agaricomycotina</taxon>
        <taxon>Agaricomycetes</taxon>
        <taxon>Phallomycetidae</taxon>
        <taxon>Geastrales</taxon>
        <taxon>Sphaerobolaceae</taxon>
        <taxon>Sphaerobolus</taxon>
    </lineage>
</organism>
<name>A0A0C9VW53_SPHS4</name>
<keyword evidence="2" id="KW-1185">Reference proteome</keyword>
<dbReference type="PANTHER" id="PTHR36978:SF4">
    <property type="entry name" value="P-LOOP CONTAINING NUCLEOSIDE TRIPHOSPHATE HYDROLASE PROTEIN"/>
    <property type="match status" value="1"/>
</dbReference>
<evidence type="ECO:0008006" key="3">
    <source>
        <dbReference type="Google" id="ProtNLM"/>
    </source>
</evidence>
<dbReference type="PANTHER" id="PTHR36978">
    <property type="entry name" value="P-LOOP CONTAINING NUCLEOTIDE TRIPHOSPHATE HYDROLASE"/>
    <property type="match status" value="1"/>
</dbReference>
<gene>
    <name evidence="1" type="ORF">M422DRAFT_248139</name>
</gene>
<reference evidence="1 2" key="1">
    <citation type="submission" date="2014-06" db="EMBL/GenBank/DDBJ databases">
        <title>Evolutionary Origins and Diversification of the Mycorrhizal Mutualists.</title>
        <authorList>
            <consortium name="DOE Joint Genome Institute"/>
            <consortium name="Mycorrhizal Genomics Consortium"/>
            <person name="Kohler A."/>
            <person name="Kuo A."/>
            <person name="Nagy L.G."/>
            <person name="Floudas D."/>
            <person name="Copeland A."/>
            <person name="Barry K.W."/>
            <person name="Cichocki N."/>
            <person name="Veneault-Fourrey C."/>
            <person name="LaButti K."/>
            <person name="Lindquist E.A."/>
            <person name="Lipzen A."/>
            <person name="Lundell T."/>
            <person name="Morin E."/>
            <person name="Murat C."/>
            <person name="Riley R."/>
            <person name="Ohm R."/>
            <person name="Sun H."/>
            <person name="Tunlid A."/>
            <person name="Henrissat B."/>
            <person name="Grigoriev I.V."/>
            <person name="Hibbett D.S."/>
            <person name="Martin F."/>
        </authorList>
    </citation>
    <scope>NUCLEOTIDE SEQUENCE [LARGE SCALE GENOMIC DNA]</scope>
    <source>
        <strain evidence="1 2">SS14</strain>
    </source>
</reference>
<dbReference type="EMBL" id="KN837099">
    <property type="protein sequence ID" value="KIJ47992.1"/>
    <property type="molecule type" value="Genomic_DNA"/>
</dbReference>
<dbReference type="InterPro" id="IPR040632">
    <property type="entry name" value="Sulfotransfer_4"/>
</dbReference>
<protein>
    <recommendedName>
        <fullName evidence="3">Protein-tyrosine sulfotransferase</fullName>
    </recommendedName>
</protein>
<accession>A0A0C9VW53</accession>
<sequence length="89" mass="10105">MVGSVLNFLRLISTNINAGTATVEDMHNLLDDYGAVLDYRSSMFPEMLYKAYPDAKFILTTRDPVKWEKSMKSTVMLLAKEMKDKPLSP</sequence>
<dbReference type="Gene3D" id="3.40.50.300">
    <property type="entry name" value="P-loop containing nucleotide triphosphate hydrolases"/>
    <property type="match status" value="1"/>
</dbReference>
<dbReference type="OrthoDB" id="2938500at2759"/>